<sequence>MIDWRSCWISPTAPAKSKKHGAKGYHDDEEDYIVEGLKPLDAILFPILAGVVLIGLYKLINWLEDPDIINKILGAYFSVMSLASLGKLLADTLHMATGFIFPNVWRAKDGTLYYIDAEKKGQFRSAPGSEERVLDETQNTPFAGHRPRVNDLYWERCKLFTEHWTIRFSIHGLFNENLRIKLNDMFGVVVAFGATIIYYTTDSVLLSNAVGYAFSYVGIIMMSPITFTTGSAVLFGLFFYDIYMVFYTPYMVTVATKLDVPIKLVFQGPKNASMLGLGDIVIPGIFIGLSLRFDHYLSYHRQRKLVPVELETETKASGELAVSTETQRMVVKPEYINPQGQWGRSMLTSILSPGATPSLKASAFLKTYFYAAVVGYLLAMVFTLAMLLIFNHAQPALLYLVPGVVFSVWLTGLVRGEVHEMWVYTEDGSLDGSDMIVEVDEDGNVTEEIKKDEHKTDGESKDDAKAIEGTKTGEVSETKAKEAVDRLQASEAPDAGKPPNPNRA</sequence>
<feature type="transmembrane region" description="Helical" evidence="9">
    <location>
        <begin position="205"/>
        <end position="225"/>
    </location>
</feature>
<dbReference type="EMBL" id="JAGTJQ010000019">
    <property type="protein sequence ID" value="KAH7009299.1"/>
    <property type="molecule type" value="Genomic_DNA"/>
</dbReference>
<comment type="subcellular location">
    <subcellularLocation>
        <location evidence="1">Endoplasmic reticulum membrane</location>
        <topology evidence="1">Multi-pass membrane protein</topology>
    </subcellularLocation>
</comment>
<keyword evidence="3 9" id="KW-0812">Transmembrane</keyword>
<evidence type="ECO:0000313" key="10">
    <source>
        <dbReference type="EMBL" id="KAH7009299.1"/>
    </source>
</evidence>
<reference evidence="10" key="1">
    <citation type="journal article" date="2021" name="Nat. Commun.">
        <title>Genetic determinants of endophytism in the Arabidopsis root mycobiome.</title>
        <authorList>
            <person name="Mesny F."/>
            <person name="Miyauchi S."/>
            <person name="Thiergart T."/>
            <person name="Pickel B."/>
            <person name="Atanasova L."/>
            <person name="Karlsson M."/>
            <person name="Huettel B."/>
            <person name="Barry K.W."/>
            <person name="Haridas S."/>
            <person name="Chen C."/>
            <person name="Bauer D."/>
            <person name="Andreopoulos W."/>
            <person name="Pangilinan J."/>
            <person name="LaButti K."/>
            <person name="Riley R."/>
            <person name="Lipzen A."/>
            <person name="Clum A."/>
            <person name="Drula E."/>
            <person name="Henrissat B."/>
            <person name="Kohler A."/>
            <person name="Grigoriev I.V."/>
            <person name="Martin F.M."/>
            <person name="Hacquard S."/>
        </authorList>
    </citation>
    <scope>NUCLEOTIDE SEQUENCE</scope>
    <source>
        <strain evidence="10">MPI-CAGE-CH-0230</strain>
    </source>
</reference>
<proteinExistence type="inferred from homology"/>
<protein>
    <submittedName>
        <fullName evidence="10">Signal peptide peptidase-domain-containing protein</fullName>
    </submittedName>
</protein>
<evidence type="ECO:0000256" key="2">
    <source>
        <dbReference type="ARBA" id="ARBA00006859"/>
    </source>
</evidence>
<feature type="transmembrane region" description="Helical" evidence="9">
    <location>
        <begin position="396"/>
        <end position="414"/>
    </location>
</feature>
<dbReference type="OrthoDB" id="29661at2759"/>
<evidence type="ECO:0000256" key="7">
    <source>
        <dbReference type="ARBA" id="ARBA00023136"/>
    </source>
</evidence>
<evidence type="ECO:0000256" key="8">
    <source>
        <dbReference type="SAM" id="MobiDB-lite"/>
    </source>
</evidence>
<feature type="compositionally biased region" description="Basic and acidic residues" evidence="8">
    <location>
        <begin position="474"/>
        <end position="485"/>
    </location>
</feature>
<dbReference type="Proteomes" id="UP000756346">
    <property type="component" value="Unassembled WGS sequence"/>
</dbReference>
<dbReference type="GO" id="GO:0006465">
    <property type="term" value="P:signal peptide processing"/>
    <property type="evidence" value="ECO:0007669"/>
    <property type="project" value="TreeGrafter"/>
</dbReference>
<gene>
    <name evidence="10" type="ORF">B0I36DRAFT_378653</name>
</gene>
<keyword evidence="7 9" id="KW-0472">Membrane</keyword>
<evidence type="ECO:0000256" key="1">
    <source>
        <dbReference type="ARBA" id="ARBA00004477"/>
    </source>
</evidence>
<comment type="caution">
    <text evidence="10">The sequence shown here is derived from an EMBL/GenBank/DDBJ whole genome shotgun (WGS) entry which is preliminary data.</text>
</comment>
<keyword evidence="5" id="KW-0256">Endoplasmic reticulum</keyword>
<feature type="region of interest" description="Disordered" evidence="8">
    <location>
        <begin position="442"/>
        <end position="504"/>
    </location>
</feature>
<dbReference type="GO" id="GO:0098553">
    <property type="term" value="C:lumenal side of endoplasmic reticulum membrane"/>
    <property type="evidence" value="ECO:0007669"/>
    <property type="project" value="TreeGrafter"/>
</dbReference>
<dbReference type="GO" id="GO:0042500">
    <property type="term" value="F:aspartic endopeptidase activity, intramembrane cleaving"/>
    <property type="evidence" value="ECO:0007669"/>
    <property type="project" value="InterPro"/>
</dbReference>
<dbReference type="Pfam" id="PF04258">
    <property type="entry name" value="Peptidase_A22B"/>
    <property type="match status" value="1"/>
</dbReference>
<dbReference type="InterPro" id="IPR006639">
    <property type="entry name" value="Preselin/SPP"/>
</dbReference>
<feature type="transmembrane region" description="Helical" evidence="9">
    <location>
        <begin position="42"/>
        <end position="60"/>
    </location>
</feature>
<feature type="transmembrane region" description="Helical" evidence="9">
    <location>
        <begin position="368"/>
        <end position="390"/>
    </location>
</feature>
<accession>A0A9P9BH49</accession>
<feature type="transmembrane region" description="Helical" evidence="9">
    <location>
        <begin position="232"/>
        <end position="252"/>
    </location>
</feature>
<dbReference type="PANTHER" id="PTHR12174">
    <property type="entry name" value="SIGNAL PEPTIDE PEPTIDASE"/>
    <property type="match status" value="1"/>
</dbReference>
<feature type="compositionally biased region" description="Basic and acidic residues" evidence="8">
    <location>
        <begin position="447"/>
        <end position="468"/>
    </location>
</feature>
<evidence type="ECO:0000313" key="11">
    <source>
        <dbReference type="Proteomes" id="UP000756346"/>
    </source>
</evidence>
<keyword evidence="11" id="KW-1185">Reference proteome</keyword>
<organism evidence="10 11">
    <name type="scientific">Microdochium trichocladiopsis</name>
    <dbReference type="NCBI Taxonomy" id="1682393"/>
    <lineage>
        <taxon>Eukaryota</taxon>
        <taxon>Fungi</taxon>
        <taxon>Dikarya</taxon>
        <taxon>Ascomycota</taxon>
        <taxon>Pezizomycotina</taxon>
        <taxon>Sordariomycetes</taxon>
        <taxon>Xylariomycetidae</taxon>
        <taxon>Xylariales</taxon>
        <taxon>Microdochiaceae</taxon>
        <taxon>Microdochium</taxon>
    </lineage>
</organism>
<evidence type="ECO:0000256" key="6">
    <source>
        <dbReference type="ARBA" id="ARBA00022989"/>
    </source>
</evidence>
<dbReference type="SMART" id="SM00730">
    <property type="entry name" value="PSN"/>
    <property type="match status" value="1"/>
</dbReference>
<dbReference type="RefSeq" id="XP_046003960.1">
    <property type="nucleotide sequence ID" value="XM_046160717.1"/>
</dbReference>
<dbReference type="AlphaFoldDB" id="A0A9P9BH49"/>
<dbReference type="GO" id="GO:0098554">
    <property type="term" value="C:cytoplasmic side of endoplasmic reticulum membrane"/>
    <property type="evidence" value="ECO:0007669"/>
    <property type="project" value="TreeGrafter"/>
</dbReference>
<keyword evidence="6 9" id="KW-1133">Transmembrane helix</keyword>
<comment type="similarity">
    <text evidence="2">Belongs to the peptidase A22B family.</text>
</comment>
<dbReference type="GeneID" id="70190263"/>
<evidence type="ECO:0000256" key="5">
    <source>
        <dbReference type="ARBA" id="ARBA00022824"/>
    </source>
</evidence>
<dbReference type="InterPro" id="IPR007369">
    <property type="entry name" value="Peptidase_A22B_SPP"/>
</dbReference>
<feature type="transmembrane region" description="Helical" evidence="9">
    <location>
        <begin position="182"/>
        <end position="199"/>
    </location>
</feature>
<evidence type="ECO:0000256" key="4">
    <source>
        <dbReference type="ARBA" id="ARBA00022801"/>
    </source>
</evidence>
<dbReference type="PANTHER" id="PTHR12174:SF23">
    <property type="entry name" value="MINOR HISTOCOMPATIBILITY ANTIGEN H13"/>
    <property type="match status" value="1"/>
</dbReference>
<dbReference type="GO" id="GO:0033619">
    <property type="term" value="P:membrane protein proteolysis"/>
    <property type="evidence" value="ECO:0007669"/>
    <property type="project" value="TreeGrafter"/>
</dbReference>
<name>A0A9P9BH49_9PEZI</name>
<feature type="transmembrane region" description="Helical" evidence="9">
    <location>
        <begin position="272"/>
        <end position="293"/>
    </location>
</feature>
<evidence type="ECO:0000256" key="3">
    <source>
        <dbReference type="ARBA" id="ARBA00022692"/>
    </source>
</evidence>
<keyword evidence="4" id="KW-0378">Hydrolase</keyword>
<evidence type="ECO:0000256" key="9">
    <source>
        <dbReference type="SAM" id="Phobius"/>
    </source>
</evidence>